<dbReference type="EMBL" id="OY288114">
    <property type="protein sequence ID" value="CAJ0851795.1"/>
    <property type="molecule type" value="Genomic_DNA"/>
</dbReference>
<gene>
    <name evidence="1" type="ORF">AMST5_00471</name>
</gene>
<protein>
    <submittedName>
        <fullName evidence="1">Uncharacterized protein</fullName>
    </submittedName>
</protein>
<organism evidence="1">
    <name type="scientific">freshwater sediment metagenome</name>
    <dbReference type="NCBI Taxonomy" id="556182"/>
    <lineage>
        <taxon>unclassified sequences</taxon>
        <taxon>metagenomes</taxon>
        <taxon>ecological metagenomes</taxon>
    </lineage>
</organism>
<evidence type="ECO:0000313" key="1">
    <source>
        <dbReference type="EMBL" id="CAJ0851795.1"/>
    </source>
</evidence>
<accession>A0AA48R952</accession>
<name>A0AA48R952_9ZZZZ</name>
<reference evidence="1" key="1">
    <citation type="submission" date="2023-07" db="EMBL/GenBank/DDBJ databases">
        <authorList>
            <person name="Pelsma A.J. K."/>
        </authorList>
    </citation>
    <scope>NUCLEOTIDE SEQUENCE</scope>
</reference>
<sequence>MVPPKQFDSFCALFDVALYRDTFRLPQNDCDKLLDRAIEFGLEGNGRGDLEVLRNFLNSVFQGPDPSKELEKLWKASRSRIAFFSGPAAPTDQPAIVQVFTRVLKAIEKKIT</sequence>
<proteinExistence type="predicted"/>
<dbReference type="AlphaFoldDB" id="A0AA48R952"/>